<protein>
    <recommendedName>
        <fullName evidence="4">Protein kinase domain-containing protein</fullName>
    </recommendedName>
</protein>
<dbReference type="AlphaFoldDB" id="A0A8S1H7N5"/>
<dbReference type="SUPFAM" id="SSF56112">
    <property type="entry name" value="Protein kinase-like (PK-like)"/>
    <property type="match status" value="1"/>
</dbReference>
<dbReference type="OrthoDB" id="5842315at2759"/>
<dbReference type="EMBL" id="CAJGYM010000022">
    <property type="protein sequence ID" value="CAD6191653.1"/>
    <property type="molecule type" value="Genomic_DNA"/>
</dbReference>
<feature type="compositionally biased region" description="Basic residues" evidence="3">
    <location>
        <begin position="460"/>
        <end position="470"/>
    </location>
</feature>
<feature type="region of interest" description="Disordered" evidence="3">
    <location>
        <begin position="448"/>
        <end position="491"/>
    </location>
</feature>
<evidence type="ECO:0000256" key="2">
    <source>
        <dbReference type="ARBA" id="ARBA00022840"/>
    </source>
</evidence>
<proteinExistence type="predicted"/>
<keyword evidence="2" id="KW-0067">ATP-binding</keyword>
<dbReference type="InterPro" id="IPR011009">
    <property type="entry name" value="Kinase-like_dom_sf"/>
</dbReference>
<evidence type="ECO:0000313" key="6">
    <source>
        <dbReference type="Proteomes" id="UP000835052"/>
    </source>
</evidence>
<dbReference type="GO" id="GO:0005524">
    <property type="term" value="F:ATP binding"/>
    <property type="evidence" value="ECO:0007669"/>
    <property type="project" value="UniProtKB-KW"/>
</dbReference>
<reference evidence="5" key="1">
    <citation type="submission" date="2020-10" db="EMBL/GenBank/DDBJ databases">
        <authorList>
            <person name="Kikuchi T."/>
        </authorList>
    </citation>
    <scope>NUCLEOTIDE SEQUENCE</scope>
    <source>
        <strain evidence="5">NKZ352</strain>
    </source>
</reference>
<keyword evidence="6" id="KW-1185">Reference proteome</keyword>
<dbReference type="InterPro" id="IPR050198">
    <property type="entry name" value="Non-receptor_tyrosine_kinases"/>
</dbReference>
<keyword evidence="1" id="KW-0547">Nucleotide-binding</keyword>
<accession>A0A8S1H7N5</accession>
<dbReference type="Gene3D" id="1.10.510.10">
    <property type="entry name" value="Transferase(Phosphotransferase) domain 1"/>
    <property type="match status" value="1"/>
</dbReference>
<dbReference type="PROSITE" id="PS50011">
    <property type="entry name" value="PROTEIN_KINASE_DOM"/>
    <property type="match status" value="1"/>
</dbReference>
<name>A0A8S1H7N5_9PELO</name>
<sequence>MPEAGETKKSMITDQECKRSEITQDFAGRLESRARADIHQFIEPQRLETVQISQKIPEDFLNSFCYFHGLFLRRSGDYLVRKVEEEGEEYILISVAVLLEYKKDGTEDLDKNFGKDEPVRIMDHAVRRVKKGVSIEHEHVFACLKDLLIFYMFNPKKLSLNIKLRRGCGTRVFQFRERQIIRIKTLHSGNFGEVFLADVWSFGMIGQKAAVKALKKDSPKLREQSESFVEEARLMLTLKHEHVIAMYGWMLDVQPFMIVMEYMEGGSLETYLLKSSEEPNIQQLLKFGLEAAEGLTYLHEMGIIHRNVSARNCLLTADHKLKLCNFGLAVAGPVYYMMKGEILPTRYLSPETLAIFLFLHASDTFAFGNLLYELFSNGQMPYENLTSAEARQKILEGEMNDLEETCAPPALRQFIQDNLWAYEMKTRSRMNEVVVFLKKTYRAFKKETEETASKDEPRLPKKGKLRRRTPANRQEIMEELFPIMEESANNE</sequence>
<organism evidence="5 6">
    <name type="scientific">Caenorhabditis auriculariae</name>
    <dbReference type="NCBI Taxonomy" id="2777116"/>
    <lineage>
        <taxon>Eukaryota</taxon>
        <taxon>Metazoa</taxon>
        <taxon>Ecdysozoa</taxon>
        <taxon>Nematoda</taxon>
        <taxon>Chromadorea</taxon>
        <taxon>Rhabditida</taxon>
        <taxon>Rhabditina</taxon>
        <taxon>Rhabditomorpha</taxon>
        <taxon>Rhabditoidea</taxon>
        <taxon>Rhabditidae</taxon>
        <taxon>Peloderinae</taxon>
        <taxon>Caenorhabditis</taxon>
    </lineage>
</organism>
<dbReference type="InterPro" id="IPR001245">
    <property type="entry name" value="Ser-Thr/Tyr_kinase_cat_dom"/>
</dbReference>
<dbReference type="GO" id="GO:0004672">
    <property type="term" value="F:protein kinase activity"/>
    <property type="evidence" value="ECO:0007669"/>
    <property type="project" value="InterPro"/>
</dbReference>
<evidence type="ECO:0000259" key="4">
    <source>
        <dbReference type="PROSITE" id="PS50011"/>
    </source>
</evidence>
<dbReference type="InterPro" id="IPR000719">
    <property type="entry name" value="Prot_kinase_dom"/>
</dbReference>
<dbReference type="InterPro" id="IPR036860">
    <property type="entry name" value="SH2_dom_sf"/>
</dbReference>
<dbReference type="Proteomes" id="UP000835052">
    <property type="component" value="Unassembled WGS sequence"/>
</dbReference>
<dbReference type="Pfam" id="PF07714">
    <property type="entry name" value="PK_Tyr_Ser-Thr"/>
    <property type="match status" value="1"/>
</dbReference>
<feature type="compositionally biased region" description="Basic and acidic residues" evidence="3">
    <location>
        <begin position="448"/>
        <end position="459"/>
    </location>
</feature>
<evidence type="ECO:0000313" key="5">
    <source>
        <dbReference type="EMBL" id="CAD6191653.1"/>
    </source>
</evidence>
<dbReference type="PRINTS" id="PR00109">
    <property type="entry name" value="TYRKINASE"/>
</dbReference>
<dbReference type="SUPFAM" id="SSF55550">
    <property type="entry name" value="SH2 domain"/>
    <property type="match status" value="1"/>
</dbReference>
<feature type="domain" description="Protein kinase" evidence="4">
    <location>
        <begin position="180"/>
        <end position="444"/>
    </location>
</feature>
<gene>
    <name evidence="5" type="ORF">CAUJ_LOCUS7572</name>
</gene>
<evidence type="ECO:0000256" key="1">
    <source>
        <dbReference type="ARBA" id="ARBA00022741"/>
    </source>
</evidence>
<comment type="caution">
    <text evidence="5">The sequence shown here is derived from an EMBL/GenBank/DDBJ whole genome shotgun (WGS) entry which is preliminary data.</text>
</comment>
<dbReference type="PANTHER" id="PTHR24418">
    <property type="entry name" value="TYROSINE-PROTEIN KINASE"/>
    <property type="match status" value="1"/>
</dbReference>
<evidence type="ECO:0000256" key="3">
    <source>
        <dbReference type="SAM" id="MobiDB-lite"/>
    </source>
</evidence>